<dbReference type="PATRIC" id="fig|768706.3.peg.2953"/>
<sequence length="70" mass="7992">MGGGVWVDEYKVTAFCQKLCDQVTVIKGYIELNEDKSKMQFSTELRREIDEMITSIKASIDEIKGQFPSL</sequence>
<reference evidence="2" key="1">
    <citation type="submission" date="2011-11" db="EMBL/GenBank/DDBJ databases">
        <title>Complete sequence of Desulfosporosinus orientis DSM 765.</title>
        <authorList>
            <person name="Lucas S."/>
            <person name="Han J."/>
            <person name="Lapidus A."/>
            <person name="Cheng J.-F."/>
            <person name="Goodwin L."/>
            <person name="Pitluck S."/>
            <person name="Peters L."/>
            <person name="Ovchinnikova G."/>
            <person name="Teshima H."/>
            <person name="Detter J.C."/>
            <person name="Han C."/>
            <person name="Tapia R."/>
            <person name="Land M."/>
            <person name="Hauser L."/>
            <person name="Kyrpides N."/>
            <person name="Ivanova N."/>
            <person name="Pagani I."/>
            <person name="Pester M."/>
            <person name="Spring S."/>
            <person name="Ollivier B."/>
            <person name="Rattei T."/>
            <person name="Klenk H.-P."/>
            <person name="Wagner M."/>
            <person name="Loy A."/>
            <person name="Woyke T."/>
        </authorList>
    </citation>
    <scope>NUCLEOTIDE SEQUENCE [LARGE SCALE GENOMIC DNA]</scope>
    <source>
        <strain evidence="2">ATCC 19365 / DSM 765 / NCIMB 8382 / VKM B-1628</strain>
    </source>
</reference>
<dbReference type="AlphaFoldDB" id="G7WGN3"/>
<dbReference type="STRING" id="768706.Desor_2941"/>
<accession>G7WGN3</accession>
<dbReference type="KEGG" id="dor:Desor_2941"/>
<keyword evidence="2" id="KW-1185">Reference proteome</keyword>
<name>G7WGN3_DESOD</name>
<proteinExistence type="predicted"/>
<reference evidence="1 2" key="2">
    <citation type="journal article" date="2012" name="J. Bacteriol.">
        <title>Complete genome sequences of Desulfosporosinus orientis DSM765T, Desulfosporosinus youngiae DSM17734T, Desulfosporosinus meridiei DSM13257T, and Desulfosporosinus acidiphilus DSM22704T.</title>
        <authorList>
            <person name="Pester M."/>
            <person name="Brambilla E."/>
            <person name="Alazard D."/>
            <person name="Rattei T."/>
            <person name="Weinmaier T."/>
            <person name="Han J."/>
            <person name="Lucas S."/>
            <person name="Lapidus A."/>
            <person name="Cheng J.F."/>
            <person name="Goodwin L."/>
            <person name="Pitluck S."/>
            <person name="Peters L."/>
            <person name="Ovchinnikova G."/>
            <person name="Teshima H."/>
            <person name="Detter J.C."/>
            <person name="Han C.S."/>
            <person name="Tapia R."/>
            <person name="Land M.L."/>
            <person name="Hauser L."/>
            <person name="Kyrpides N.C."/>
            <person name="Ivanova N.N."/>
            <person name="Pagani I."/>
            <person name="Huntmann M."/>
            <person name="Wei C.L."/>
            <person name="Davenport K.W."/>
            <person name="Daligault H."/>
            <person name="Chain P.S."/>
            <person name="Chen A."/>
            <person name="Mavromatis K."/>
            <person name="Markowitz V."/>
            <person name="Szeto E."/>
            <person name="Mikhailova N."/>
            <person name="Pati A."/>
            <person name="Wagner M."/>
            <person name="Woyke T."/>
            <person name="Ollivier B."/>
            <person name="Klenk H.P."/>
            <person name="Spring S."/>
            <person name="Loy A."/>
        </authorList>
    </citation>
    <scope>NUCLEOTIDE SEQUENCE [LARGE SCALE GENOMIC DNA]</scope>
    <source>
        <strain evidence="2">ATCC 19365 / DSM 765 / NCIMB 8382 / VKM B-1628</strain>
    </source>
</reference>
<evidence type="ECO:0000313" key="2">
    <source>
        <dbReference type="Proteomes" id="UP000006346"/>
    </source>
</evidence>
<protein>
    <submittedName>
        <fullName evidence="1">Uncharacterized protein</fullName>
    </submittedName>
</protein>
<organism evidence="1 2">
    <name type="scientific">Desulfosporosinus orientis (strain ATCC 19365 / DSM 765 / NCIMB 8382 / VKM B-1628 / Singapore I)</name>
    <name type="common">Desulfotomaculum orientis</name>
    <dbReference type="NCBI Taxonomy" id="768706"/>
    <lineage>
        <taxon>Bacteria</taxon>
        <taxon>Bacillati</taxon>
        <taxon>Bacillota</taxon>
        <taxon>Clostridia</taxon>
        <taxon>Eubacteriales</taxon>
        <taxon>Desulfitobacteriaceae</taxon>
        <taxon>Desulfosporosinus</taxon>
    </lineage>
</organism>
<dbReference type="Proteomes" id="UP000006346">
    <property type="component" value="Chromosome"/>
</dbReference>
<evidence type="ECO:0000313" key="1">
    <source>
        <dbReference type="EMBL" id="AET68469.1"/>
    </source>
</evidence>
<dbReference type="HOGENOM" id="CLU_208389_0_0_9"/>
<gene>
    <name evidence="1" type="ordered locus">Desor_2941</name>
</gene>
<dbReference type="EMBL" id="CP003108">
    <property type="protein sequence ID" value="AET68469.1"/>
    <property type="molecule type" value="Genomic_DNA"/>
</dbReference>